<proteinExistence type="predicted"/>
<sequence length="75" mass="8005">MVILVMLPVRVRRSTLAGNEGQVSLTIAHLLILSVPGSLAQILASHDEETPTRGLLSFLAVRAMPLSAHLLSAHL</sequence>
<gene>
    <name evidence="1" type="ORF">E2C01_002161</name>
</gene>
<protein>
    <submittedName>
        <fullName evidence="1">Uncharacterized protein</fullName>
    </submittedName>
</protein>
<evidence type="ECO:0000313" key="1">
    <source>
        <dbReference type="EMBL" id="MPC09548.1"/>
    </source>
</evidence>
<dbReference type="EMBL" id="VSRR010000074">
    <property type="protein sequence ID" value="MPC09548.1"/>
    <property type="molecule type" value="Genomic_DNA"/>
</dbReference>
<dbReference type="Proteomes" id="UP000324222">
    <property type="component" value="Unassembled WGS sequence"/>
</dbReference>
<evidence type="ECO:0000313" key="2">
    <source>
        <dbReference type="Proteomes" id="UP000324222"/>
    </source>
</evidence>
<keyword evidence="2" id="KW-1185">Reference proteome</keyword>
<comment type="caution">
    <text evidence="1">The sequence shown here is derived from an EMBL/GenBank/DDBJ whole genome shotgun (WGS) entry which is preliminary data.</text>
</comment>
<reference evidence="1 2" key="1">
    <citation type="submission" date="2019-05" db="EMBL/GenBank/DDBJ databases">
        <title>Another draft genome of Portunus trituberculatus and its Hox gene families provides insights of decapod evolution.</title>
        <authorList>
            <person name="Jeong J.-H."/>
            <person name="Song I."/>
            <person name="Kim S."/>
            <person name="Choi T."/>
            <person name="Kim D."/>
            <person name="Ryu S."/>
            <person name="Kim W."/>
        </authorList>
    </citation>
    <scope>NUCLEOTIDE SEQUENCE [LARGE SCALE GENOMIC DNA]</scope>
    <source>
        <tissue evidence="1">Muscle</tissue>
    </source>
</reference>
<name>A0A5B7CK94_PORTR</name>
<organism evidence="1 2">
    <name type="scientific">Portunus trituberculatus</name>
    <name type="common">Swimming crab</name>
    <name type="synonym">Neptunus trituberculatus</name>
    <dbReference type="NCBI Taxonomy" id="210409"/>
    <lineage>
        <taxon>Eukaryota</taxon>
        <taxon>Metazoa</taxon>
        <taxon>Ecdysozoa</taxon>
        <taxon>Arthropoda</taxon>
        <taxon>Crustacea</taxon>
        <taxon>Multicrustacea</taxon>
        <taxon>Malacostraca</taxon>
        <taxon>Eumalacostraca</taxon>
        <taxon>Eucarida</taxon>
        <taxon>Decapoda</taxon>
        <taxon>Pleocyemata</taxon>
        <taxon>Brachyura</taxon>
        <taxon>Eubrachyura</taxon>
        <taxon>Portunoidea</taxon>
        <taxon>Portunidae</taxon>
        <taxon>Portuninae</taxon>
        <taxon>Portunus</taxon>
    </lineage>
</organism>
<accession>A0A5B7CK94</accession>
<dbReference type="AlphaFoldDB" id="A0A5B7CK94"/>